<sequence>MNISGTRSYAVLARTVAVALAVGVLLPGSAVAAWTQKQGEGLAIVRLGAERADAATGRESRAVLTGYAAYGWRQTVTVGASARADRTVRAGGGSGIHLQEVAPFVRARLAEGTAGQGGWIVSVEVRAGLPTGRLSGAPARAPRAWEAGAALLAGIGHPVAGADAFAVAEAGYLHRFAGGDAEGAISFTAGFRAARWLVYARGGLTQGASGGGVRSLEGSAVREIGGGTALESGLRVERDLGAGEETAFLFLGLWQRF</sequence>
<name>A0A9J6PJG4_9PROT</name>
<keyword evidence="2" id="KW-1185">Reference proteome</keyword>
<evidence type="ECO:0000313" key="2">
    <source>
        <dbReference type="Proteomes" id="UP001055804"/>
    </source>
</evidence>
<gene>
    <name evidence="1" type="ORF">NJQ99_07355</name>
</gene>
<comment type="caution">
    <text evidence="1">The sequence shown here is derived from an EMBL/GenBank/DDBJ whole genome shotgun (WGS) entry which is preliminary data.</text>
</comment>
<evidence type="ECO:0000313" key="1">
    <source>
        <dbReference type="EMBL" id="MCP1336218.1"/>
    </source>
</evidence>
<organism evidence="1 2">
    <name type="scientific">Futiania mangrovi</name>
    <dbReference type="NCBI Taxonomy" id="2959716"/>
    <lineage>
        <taxon>Bacteria</taxon>
        <taxon>Pseudomonadati</taxon>
        <taxon>Pseudomonadota</taxon>
        <taxon>Alphaproteobacteria</taxon>
        <taxon>Futianiales</taxon>
        <taxon>Futianiaceae</taxon>
        <taxon>Futiania</taxon>
    </lineage>
</organism>
<dbReference type="RefSeq" id="WP_269332185.1">
    <property type="nucleotide sequence ID" value="NZ_JAMZFT010000002.1"/>
</dbReference>
<dbReference type="Proteomes" id="UP001055804">
    <property type="component" value="Unassembled WGS sequence"/>
</dbReference>
<protein>
    <submittedName>
        <fullName evidence="1">Uncharacterized protein</fullName>
    </submittedName>
</protein>
<dbReference type="EMBL" id="JAMZFT010000002">
    <property type="protein sequence ID" value="MCP1336218.1"/>
    <property type="molecule type" value="Genomic_DNA"/>
</dbReference>
<accession>A0A9J6PJG4</accession>
<dbReference type="AlphaFoldDB" id="A0A9J6PJG4"/>
<proteinExistence type="predicted"/>
<reference evidence="1" key="1">
    <citation type="submission" date="2022-06" db="EMBL/GenBank/DDBJ databases">
        <title>Isolation and Genomics of Futiania mangrovii gen. nov., sp. nov., a Rare and Metabolically-versatile member in the Class Alphaproteobacteria.</title>
        <authorList>
            <person name="Liu L."/>
            <person name="Huang W.-C."/>
            <person name="Pan J."/>
            <person name="Li J."/>
            <person name="Huang Y."/>
            <person name="Du H."/>
            <person name="Liu Y."/>
            <person name="Li M."/>
        </authorList>
    </citation>
    <scope>NUCLEOTIDE SEQUENCE</scope>
    <source>
        <strain evidence="1">FT118</strain>
    </source>
</reference>